<evidence type="ECO:0000256" key="9">
    <source>
        <dbReference type="SAM" id="Phobius"/>
    </source>
</evidence>
<organism evidence="11 12">
    <name type="scientific">Plakobranchus ocellatus</name>
    <dbReference type="NCBI Taxonomy" id="259542"/>
    <lineage>
        <taxon>Eukaryota</taxon>
        <taxon>Metazoa</taxon>
        <taxon>Spiralia</taxon>
        <taxon>Lophotrochozoa</taxon>
        <taxon>Mollusca</taxon>
        <taxon>Gastropoda</taxon>
        <taxon>Heterobranchia</taxon>
        <taxon>Euthyneura</taxon>
        <taxon>Panpulmonata</taxon>
        <taxon>Sacoglossa</taxon>
        <taxon>Placobranchoidea</taxon>
        <taxon>Plakobranchidae</taxon>
        <taxon>Plakobranchus</taxon>
    </lineage>
</organism>
<proteinExistence type="predicted"/>
<evidence type="ECO:0000256" key="8">
    <source>
        <dbReference type="ARBA" id="ARBA00023224"/>
    </source>
</evidence>
<protein>
    <submittedName>
        <fullName evidence="11">Peptide receptor gpcr</fullName>
    </submittedName>
</protein>
<feature type="transmembrane region" description="Helical" evidence="9">
    <location>
        <begin position="90"/>
        <end position="109"/>
    </location>
</feature>
<dbReference type="Proteomes" id="UP000735302">
    <property type="component" value="Unassembled WGS sequence"/>
</dbReference>
<dbReference type="Gene3D" id="1.20.1070.10">
    <property type="entry name" value="Rhodopsin 7-helix transmembrane proteins"/>
    <property type="match status" value="1"/>
</dbReference>
<evidence type="ECO:0000256" key="6">
    <source>
        <dbReference type="ARBA" id="ARBA00023136"/>
    </source>
</evidence>
<dbReference type="PRINTS" id="PR00237">
    <property type="entry name" value="GPCRRHODOPSN"/>
</dbReference>
<evidence type="ECO:0000256" key="7">
    <source>
        <dbReference type="ARBA" id="ARBA00023170"/>
    </source>
</evidence>
<reference evidence="11 12" key="1">
    <citation type="journal article" date="2021" name="Elife">
        <title>Chloroplast acquisition without the gene transfer in kleptoplastic sea slugs, Plakobranchus ocellatus.</title>
        <authorList>
            <person name="Maeda T."/>
            <person name="Takahashi S."/>
            <person name="Yoshida T."/>
            <person name="Shimamura S."/>
            <person name="Takaki Y."/>
            <person name="Nagai Y."/>
            <person name="Toyoda A."/>
            <person name="Suzuki Y."/>
            <person name="Arimoto A."/>
            <person name="Ishii H."/>
            <person name="Satoh N."/>
            <person name="Nishiyama T."/>
            <person name="Hasebe M."/>
            <person name="Maruyama T."/>
            <person name="Minagawa J."/>
            <person name="Obokata J."/>
            <person name="Shigenobu S."/>
        </authorList>
    </citation>
    <scope>NUCLEOTIDE SEQUENCE [LARGE SCALE GENOMIC DNA]</scope>
</reference>
<evidence type="ECO:0000313" key="11">
    <source>
        <dbReference type="EMBL" id="GFO10339.1"/>
    </source>
</evidence>
<dbReference type="EMBL" id="BLXT01004151">
    <property type="protein sequence ID" value="GFO10339.1"/>
    <property type="molecule type" value="Genomic_DNA"/>
</dbReference>
<comment type="subcellular location">
    <subcellularLocation>
        <location evidence="1">Cell membrane</location>
        <topology evidence="1">Multi-pass membrane protein</topology>
    </subcellularLocation>
</comment>
<feature type="domain" description="G-protein coupled receptors family 1 profile" evidence="10">
    <location>
        <begin position="69"/>
        <end position="352"/>
    </location>
</feature>
<accession>A0AAV4ARA1</accession>
<feature type="transmembrane region" description="Helical" evidence="9">
    <location>
        <begin position="334"/>
        <end position="357"/>
    </location>
</feature>
<gene>
    <name evidence="11" type="ORF">PoB_003684400</name>
</gene>
<evidence type="ECO:0000256" key="5">
    <source>
        <dbReference type="ARBA" id="ARBA00023040"/>
    </source>
</evidence>
<keyword evidence="3 9" id="KW-0812">Transmembrane</keyword>
<keyword evidence="4 9" id="KW-1133">Transmembrane helix</keyword>
<dbReference type="GO" id="GO:0008528">
    <property type="term" value="F:G protein-coupled peptide receptor activity"/>
    <property type="evidence" value="ECO:0007669"/>
    <property type="project" value="TreeGrafter"/>
</dbReference>
<feature type="transmembrane region" description="Helical" evidence="9">
    <location>
        <begin position="238"/>
        <end position="257"/>
    </location>
</feature>
<feature type="transmembrane region" description="Helical" evidence="9">
    <location>
        <begin position="293"/>
        <end position="314"/>
    </location>
</feature>
<feature type="transmembrane region" description="Helical" evidence="9">
    <location>
        <begin position="176"/>
        <end position="199"/>
    </location>
</feature>
<dbReference type="PANTHER" id="PTHR24230">
    <property type="entry name" value="G-PROTEIN COUPLED RECEPTOR"/>
    <property type="match status" value="1"/>
</dbReference>
<dbReference type="GO" id="GO:0005886">
    <property type="term" value="C:plasma membrane"/>
    <property type="evidence" value="ECO:0007669"/>
    <property type="project" value="UniProtKB-SubCell"/>
</dbReference>
<name>A0AAV4ARA1_9GAST</name>
<dbReference type="InterPro" id="IPR017452">
    <property type="entry name" value="GPCR_Rhodpsn_7TM"/>
</dbReference>
<dbReference type="PROSITE" id="PS50262">
    <property type="entry name" value="G_PROTEIN_RECEP_F1_2"/>
    <property type="match status" value="1"/>
</dbReference>
<dbReference type="InterPro" id="IPR000276">
    <property type="entry name" value="GPCR_Rhodpsn"/>
</dbReference>
<evidence type="ECO:0000256" key="3">
    <source>
        <dbReference type="ARBA" id="ARBA00022692"/>
    </source>
</evidence>
<dbReference type="PANTHER" id="PTHR24230:SF75">
    <property type="entry name" value="RELAXIN FAMILY PEPTIDE RECEPTOR 3"/>
    <property type="match status" value="1"/>
</dbReference>
<feature type="transmembrane region" description="Helical" evidence="9">
    <location>
        <begin position="47"/>
        <end position="78"/>
    </location>
</feature>
<dbReference type="SUPFAM" id="SSF81321">
    <property type="entry name" value="Family A G protein-coupled receptor-like"/>
    <property type="match status" value="1"/>
</dbReference>
<keyword evidence="12" id="KW-1185">Reference proteome</keyword>
<keyword evidence="8" id="KW-0807">Transducer</keyword>
<evidence type="ECO:0000256" key="4">
    <source>
        <dbReference type="ARBA" id="ARBA00022989"/>
    </source>
</evidence>
<comment type="caution">
    <text evidence="11">The sequence shown here is derived from an EMBL/GenBank/DDBJ whole genome shotgun (WGS) entry which is preliminary data.</text>
</comment>
<keyword evidence="2" id="KW-1003">Cell membrane</keyword>
<sequence length="370" mass="41503">MLNTLVGLSSSQRMKTGKVRSGNFMMESTNFNMSSRPMNTRRLARGILVNLGQIIIWSMFGIGIFGVIGNILIILVYMRLGVSETTNASYLALAISDLLTVLSVIWIAICETPLINLLFNRLLIVTDLQEFKQITGIRPHFAFSKTTALITAWISTERCFCVVFPMKVKFIITRTVNTIVIVMIFIVSCGPVMVSYMSVWSEWREDPLGNQDGLFLFISGAGERDEPQQIFVKILYDVVYPVFSWIVVIVNTTVLIIKLKQSANWRKQNLNLLTTSAAQRTTSARTNRVTKTAVVVASIFIVCTLPISLTFLAWDYLPRLSSTGKFRNIASLGATLVFYLSELNSSVNIIVFTIMGARFRSALLQMVCRK</sequence>
<dbReference type="Pfam" id="PF00001">
    <property type="entry name" value="7tm_1"/>
    <property type="match status" value="1"/>
</dbReference>
<evidence type="ECO:0000313" key="12">
    <source>
        <dbReference type="Proteomes" id="UP000735302"/>
    </source>
</evidence>
<keyword evidence="6 9" id="KW-0472">Membrane</keyword>
<keyword evidence="5" id="KW-0297">G-protein coupled receptor</keyword>
<keyword evidence="7 11" id="KW-0675">Receptor</keyword>
<evidence type="ECO:0000256" key="2">
    <source>
        <dbReference type="ARBA" id="ARBA00022475"/>
    </source>
</evidence>
<evidence type="ECO:0000259" key="10">
    <source>
        <dbReference type="PROSITE" id="PS50262"/>
    </source>
</evidence>
<dbReference type="GO" id="GO:0007218">
    <property type="term" value="P:neuropeptide signaling pathway"/>
    <property type="evidence" value="ECO:0007669"/>
    <property type="project" value="TreeGrafter"/>
</dbReference>
<dbReference type="AlphaFoldDB" id="A0AAV4ARA1"/>
<evidence type="ECO:0000256" key="1">
    <source>
        <dbReference type="ARBA" id="ARBA00004651"/>
    </source>
</evidence>